<keyword evidence="3" id="KW-1185">Reference proteome</keyword>
<dbReference type="Proteomes" id="UP001302126">
    <property type="component" value="Unassembled WGS sequence"/>
</dbReference>
<proteinExistence type="predicted"/>
<dbReference type="PANTHER" id="PTHR42791:SF2">
    <property type="entry name" value="N-ACETYLTRANSFERASE DOMAIN-CONTAINING PROTEIN"/>
    <property type="match status" value="1"/>
</dbReference>
<evidence type="ECO:0000259" key="1">
    <source>
        <dbReference type="Pfam" id="PF00583"/>
    </source>
</evidence>
<dbReference type="Gene3D" id="3.40.630.30">
    <property type="match status" value="1"/>
</dbReference>
<dbReference type="PANTHER" id="PTHR42791">
    <property type="entry name" value="GNAT FAMILY ACETYLTRANSFERASE"/>
    <property type="match status" value="1"/>
</dbReference>
<sequence length="244" mass="28819">MKPRLGRPSDVEAVTDVIIKTMPLDPQWNYRFPYRGKYPDDHYKYTKLLFQYFLDPSYDDWTVMVVEDILKPGDKLSVVSFGVWDVSFRNKRRFGSDYRPQDPVTDVEEHGGKTRRDANHEHFNEFWRGQIRAYKRFFAPIGPEQIHLQILATLPDFQRRGHATSLCRWAMDLVRRENLKDISVMASPMGADLYNWLGFDTCGTFYIQVPGEEERLTLQAMMYKPKLMKRFMMVPEVDAVCRLM</sequence>
<reference evidence="2" key="1">
    <citation type="journal article" date="2023" name="Mol. Phylogenet. Evol.">
        <title>Genome-scale phylogeny and comparative genomics of the fungal order Sordariales.</title>
        <authorList>
            <person name="Hensen N."/>
            <person name="Bonometti L."/>
            <person name="Westerberg I."/>
            <person name="Brannstrom I.O."/>
            <person name="Guillou S."/>
            <person name="Cros-Aarteil S."/>
            <person name="Calhoun S."/>
            <person name="Haridas S."/>
            <person name="Kuo A."/>
            <person name="Mondo S."/>
            <person name="Pangilinan J."/>
            <person name="Riley R."/>
            <person name="LaButti K."/>
            <person name="Andreopoulos B."/>
            <person name="Lipzen A."/>
            <person name="Chen C."/>
            <person name="Yan M."/>
            <person name="Daum C."/>
            <person name="Ng V."/>
            <person name="Clum A."/>
            <person name="Steindorff A."/>
            <person name="Ohm R.A."/>
            <person name="Martin F."/>
            <person name="Silar P."/>
            <person name="Natvig D.O."/>
            <person name="Lalanne C."/>
            <person name="Gautier V."/>
            <person name="Ament-Velasquez S.L."/>
            <person name="Kruys A."/>
            <person name="Hutchinson M.I."/>
            <person name="Powell A.J."/>
            <person name="Barry K."/>
            <person name="Miller A.N."/>
            <person name="Grigoriev I.V."/>
            <person name="Debuchy R."/>
            <person name="Gladieux P."/>
            <person name="Hiltunen Thoren M."/>
            <person name="Johannesson H."/>
        </authorList>
    </citation>
    <scope>NUCLEOTIDE SEQUENCE</scope>
    <source>
        <strain evidence="2">PSN309</strain>
    </source>
</reference>
<gene>
    <name evidence="2" type="ORF">QBC35DRAFT_130313</name>
</gene>
<feature type="domain" description="N-acetyltransferase" evidence="1">
    <location>
        <begin position="119"/>
        <end position="194"/>
    </location>
</feature>
<name>A0AAN7AEP1_9PEZI</name>
<dbReference type="InterPro" id="IPR016181">
    <property type="entry name" value="Acyl_CoA_acyltransferase"/>
</dbReference>
<dbReference type="Pfam" id="PF00583">
    <property type="entry name" value="Acetyltransf_1"/>
    <property type="match status" value="1"/>
</dbReference>
<dbReference type="InterPro" id="IPR052523">
    <property type="entry name" value="Trichothecene_AcTrans"/>
</dbReference>
<protein>
    <recommendedName>
        <fullName evidence="1">N-acetyltransferase domain-containing protein</fullName>
    </recommendedName>
</protein>
<dbReference type="CDD" id="cd04301">
    <property type="entry name" value="NAT_SF"/>
    <property type="match status" value="1"/>
</dbReference>
<reference evidence="2" key="2">
    <citation type="submission" date="2023-05" db="EMBL/GenBank/DDBJ databases">
        <authorList>
            <consortium name="Lawrence Berkeley National Laboratory"/>
            <person name="Steindorff A."/>
            <person name="Hensen N."/>
            <person name="Bonometti L."/>
            <person name="Westerberg I."/>
            <person name="Brannstrom I.O."/>
            <person name="Guillou S."/>
            <person name="Cros-Aarteil S."/>
            <person name="Calhoun S."/>
            <person name="Haridas S."/>
            <person name="Kuo A."/>
            <person name="Mondo S."/>
            <person name="Pangilinan J."/>
            <person name="Riley R."/>
            <person name="Labutti K."/>
            <person name="Andreopoulos B."/>
            <person name="Lipzen A."/>
            <person name="Chen C."/>
            <person name="Yanf M."/>
            <person name="Daum C."/>
            <person name="Ng V."/>
            <person name="Clum A."/>
            <person name="Ohm R."/>
            <person name="Martin F."/>
            <person name="Silar P."/>
            <person name="Natvig D."/>
            <person name="Lalanne C."/>
            <person name="Gautier V."/>
            <person name="Ament-Velasquez S.L."/>
            <person name="Kruys A."/>
            <person name="Hutchinson M.I."/>
            <person name="Powell A.J."/>
            <person name="Barry K."/>
            <person name="Miller A.N."/>
            <person name="Grigoriev I.V."/>
            <person name="Debuchy R."/>
            <person name="Gladieux P."/>
            <person name="Thoren M.H."/>
            <person name="Johannesson H."/>
        </authorList>
    </citation>
    <scope>NUCLEOTIDE SEQUENCE</scope>
    <source>
        <strain evidence="2">PSN309</strain>
    </source>
</reference>
<evidence type="ECO:0000313" key="2">
    <source>
        <dbReference type="EMBL" id="KAK4183082.1"/>
    </source>
</evidence>
<accession>A0AAN7AEP1</accession>
<dbReference type="EMBL" id="MU864579">
    <property type="protein sequence ID" value="KAK4183082.1"/>
    <property type="molecule type" value="Genomic_DNA"/>
</dbReference>
<dbReference type="InterPro" id="IPR000182">
    <property type="entry name" value="GNAT_dom"/>
</dbReference>
<evidence type="ECO:0000313" key="3">
    <source>
        <dbReference type="Proteomes" id="UP001302126"/>
    </source>
</evidence>
<comment type="caution">
    <text evidence="2">The sequence shown here is derived from an EMBL/GenBank/DDBJ whole genome shotgun (WGS) entry which is preliminary data.</text>
</comment>
<dbReference type="AlphaFoldDB" id="A0AAN7AEP1"/>
<dbReference type="SUPFAM" id="SSF55729">
    <property type="entry name" value="Acyl-CoA N-acyltransferases (Nat)"/>
    <property type="match status" value="1"/>
</dbReference>
<dbReference type="GO" id="GO:0016747">
    <property type="term" value="F:acyltransferase activity, transferring groups other than amino-acyl groups"/>
    <property type="evidence" value="ECO:0007669"/>
    <property type="project" value="InterPro"/>
</dbReference>
<organism evidence="2 3">
    <name type="scientific">Podospora australis</name>
    <dbReference type="NCBI Taxonomy" id="1536484"/>
    <lineage>
        <taxon>Eukaryota</taxon>
        <taxon>Fungi</taxon>
        <taxon>Dikarya</taxon>
        <taxon>Ascomycota</taxon>
        <taxon>Pezizomycotina</taxon>
        <taxon>Sordariomycetes</taxon>
        <taxon>Sordariomycetidae</taxon>
        <taxon>Sordariales</taxon>
        <taxon>Podosporaceae</taxon>
        <taxon>Podospora</taxon>
    </lineage>
</organism>